<comment type="similarity">
    <text evidence="1">Belongs to the glycosyl hydrolase 25 family.</text>
</comment>
<dbReference type="Gene3D" id="3.20.20.80">
    <property type="entry name" value="Glycosidases"/>
    <property type="match status" value="1"/>
</dbReference>
<dbReference type="CDD" id="cd00118">
    <property type="entry name" value="LysM"/>
    <property type="match status" value="1"/>
</dbReference>
<comment type="caution">
    <text evidence="5">The sequence shown here is derived from an EMBL/GenBank/DDBJ whole genome shotgun (WGS) entry which is preliminary data.</text>
</comment>
<dbReference type="PROSITE" id="PS51782">
    <property type="entry name" value="LYSM"/>
    <property type="match status" value="1"/>
</dbReference>
<keyword evidence="6" id="KW-1185">Reference proteome</keyword>
<evidence type="ECO:0000256" key="3">
    <source>
        <dbReference type="ARBA" id="ARBA00023295"/>
    </source>
</evidence>
<dbReference type="PANTHER" id="PTHR34135:SF2">
    <property type="entry name" value="LYSOZYME"/>
    <property type="match status" value="1"/>
</dbReference>
<dbReference type="Pfam" id="PF01476">
    <property type="entry name" value="LysM"/>
    <property type="match status" value="1"/>
</dbReference>
<dbReference type="InterPro" id="IPR036779">
    <property type="entry name" value="LysM_dom_sf"/>
</dbReference>
<dbReference type="EMBL" id="RXLP01000026">
    <property type="protein sequence ID" value="TCD53781.1"/>
    <property type="molecule type" value="Genomic_DNA"/>
</dbReference>
<dbReference type="GO" id="GO:0016052">
    <property type="term" value="P:carbohydrate catabolic process"/>
    <property type="evidence" value="ECO:0007669"/>
    <property type="project" value="TreeGrafter"/>
</dbReference>
<reference evidence="5 6" key="1">
    <citation type="submission" date="2018-12" db="EMBL/GenBank/DDBJ databases">
        <title>Alloscrdovia theropitheci sp. nov: a novel taxon from the feces of the bleeding-herat monkey (Theropithecus geleda).</title>
        <authorList>
            <person name="Modesto M."/>
        </authorList>
    </citation>
    <scope>NUCLEOTIDE SEQUENCE [LARGE SCALE GENOMIC DNA]</scope>
    <source>
        <strain evidence="5 6">GLDI4/2</strain>
    </source>
</reference>
<dbReference type="SMART" id="SM00257">
    <property type="entry name" value="LysM"/>
    <property type="match status" value="1"/>
</dbReference>
<accession>A0A4R0QWT5</accession>
<dbReference type="SMART" id="SM01095">
    <property type="entry name" value="Cpl-7"/>
    <property type="match status" value="1"/>
</dbReference>
<organism evidence="5 6">
    <name type="scientific">Alloscardovia theropitheci</name>
    <dbReference type="NCBI Taxonomy" id="2496842"/>
    <lineage>
        <taxon>Bacteria</taxon>
        <taxon>Bacillati</taxon>
        <taxon>Actinomycetota</taxon>
        <taxon>Actinomycetes</taxon>
        <taxon>Bifidobacteriales</taxon>
        <taxon>Bifidobacteriaceae</taxon>
        <taxon>Alloscardovia</taxon>
    </lineage>
</organism>
<name>A0A4R0QWT5_9BIFI</name>
<evidence type="ECO:0000256" key="1">
    <source>
        <dbReference type="ARBA" id="ARBA00010646"/>
    </source>
</evidence>
<dbReference type="SUPFAM" id="SSF51445">
    <property type="entry name" value="(Trans)glycosidases"/>
    <property type="match status" value="1"/>
</dbReference>
<dbReference type="Gene3D" id="3.10.350.10">
    <property type="entry name" value="LysM domain"/>
    <property type="match status" value="1"/>
</dbReference>
<dbReference type="InterPro" id="IPR002053">
    <property type="entry name" value="Glyco_hydro_25"/>
</dbReference>
<dbReference type="Pfam" id="PF01183">
    <property type="entry name" value="Glyco_hydro_25"/>
    <property type="match status" value="1"/>
</dbReference>
<dbReference type="PANTHER" id="PTHR34135">
    <property type="entry name" value="LYSOZYME"/>
    <property type="match status" value="1"/>
</dbReference>
<dbReference type="Proteomes" id="UP000291289">
    <property type="component" value="Unassembled WGS sequence"/>
</dbReference>
<dbReference type="AlphaFoldDB" id="A0A4R0QWT5"/>
<dbReference type="PROSITE" id="PS51904">
    <property type="entry name" value="GLYCOSYL_HYDROL_F25_2"/>
    <property type="match status" value="1"/>
</dbReference>
<keyword evidence="3" id="KW-0326">Glycosidase</keyword>
<gene>
    <name evidence="5" type="ORF">EJ419_07385</name>
</gene>
<proteinExistence type="inferred from homology"/>
<dbReference type="Pfam" id="PF08230">
    <property type="entry name" value="CW_7"/>
    <property type="match status" value="1"/>
</dbReference>
<evidence type="ECO:0000313" key="5">
    <source>
        <dbReference type="EMBL" id="TCD53781.1"/>
    </source>
</evidence>
<dbReference type="OrthoDB" id="287365at2"/>
<feature type="domain" description="LysM" evidence="4">
    <location>
        <begin position="261"/>
        <end position="305"/>
    </location>
</feature>
<dbReference type="InterPro" id="IPR013168">
    <property type="entry name" value="Cpl_7_lyso_C"/>
</dbReference>
<dbReference type="GO" id="GO:0009253">
    <property type="term" value="P:peptidoglycan catabolic process"/>
    <property type="evidence" value="ECO:0007669"/>
    <property type="project" value="InterPro"/>
</dbReference>
<dbReference type="SUPFAM" id="SSF54106">
    <property type="entry name" value="LysM domain"/>
    <property type="match status" value="1"/>
</dbReference>
<dbReference type="InterPro" id="IPR018392">
    <property type="entry name" value="LysM"/>
</dbReference>
<dbReference type="SMART" id="SM00641">
    <property type="entry name" value="Glyco_25"/>
    <property type="match status" value="1"/>
</dbReference>
<evidence type="ECO:0000259" key="4">
    <source>
        <dbReference type="PROSITE" id="PS51782"/>
    </source>
</evidence>
<dbReference type="GO" id="GO:0016998">
    <property type="term" value="P:cell wall macromolecule catabolic process"/>
    <property type="evidence" value="ECO:0007669"/>
    <property type="project" value="InterPro"/>
</dbReference>
<evidence type="ECO:0000313" key="6">
    <source>
        <dbReference type="Proteomes" id="UP000291289"/>
    </source>
</evidence>
<dbReference type="RefSeq" id="WP_131285126.1">
    <property type="nucleotide sequence ID" value="NZ_RXLP01000026.1"/>
</dbReference>
<dbReference type="GO" id="GO:0003796">
    <property type="term" value="F:lysozyme activity"/>
    <property type="evidence" value="ECO:0007669"/>
    <property type="project" value="InterPro"/>
</dbReference>
<protein>
    <submittedName>
        <fullName evidence="5">LysM peptidoglycan-binding domain-containing protein</fullName>
    </submittedName>
</protein>
<dbReference type="InterPro" id="IPR018077">
    <property type="entry name" value="Glyco_hydro_fam25_subgr"/>
</dbReference>
<dbReference type="InterPro" id="IPR017853">
    <property type="entry name" value="GH"/>
</dbReference>
<evidence type="ECO:0000256" key="2">
    <source>
        <dbReference type="ARBA" id="ARBA00022801"/>
    </source>
</evidence>
<sequence length="306" mass="33520">MALNGIDISNWQANIDLTKISFDFVIAKATQGTHYVSPSCDKQIQQAKTLGKLYGVYHYAEGTDPTAEANYFLTNIQGYLHQALLVLDFEAGENNAWNNNPNTWIKTFCDHITNQTGIKPLIYIQASALAKVANVGDYGLWIAQYANNDPTGYQATPWNEGAYNCAMRQYSSNGRFTGYNGPLDVNKFYGDATAWNKYANPTGAATTSPQATTAPTVDIEQLARDVIAGKYGDGDARRNALGANYDTVQARVNQIVGTQKTYHTVSRGETLSGIAARYGTSWQKLARINSLSNPNLIHPGQTLLIQ</sequence>
<keyword evidence="2" id="KW-0378">Hydrolase</keyword>